<dbReference type="PROSITE" id="PS51186">
    <property type="entry name" value="GNAT"/>
    <property type="match status" value="1"/>
</dbReference>
<gene>
    <name evidence="2" type="ORF">P154DRAFT_526168</name>
</gene>
<feature type="domain" description="N-acetyltransferase" evidence="1">
    <location>
        <begin position="25"/>
        <end position="212"/>
    </location>
</feature>
<accession>A0A6A5W3I8</accession>
<reference evidence="2" key="1">
    <citation type="journal article" date="2020" name="Stud. Mycol.">
        <title>101 Dothideomycetes genomes: a test case for predicting lifestyles and emergence of pathogens.</title>
        <authorList>
            <person name="Haridas S."/>
            <person name="Albert R."/>
            <person name="Binder M."/>
            <person name="Bloem J."/>
            <person name="Labutti K."/>
            <person name="Salamov A."/>
            <person name="Andreopoulos B."/>
            <person name="Baker S."/>
            <person name="Barry K."/>
            <person name="Bills G."/>
            <person name="Bluhm B."/>
            <person name="Cannon C."/>
            <person name="Castanera R."/>
            <person name="Culley D."/>
            <person name="Daum C."/>
            <person name="Ezra D."/>
            <person name="Gonzalez J."/>
            <person name="Henrissat B."/>
            <person name="Kuo A."/>
            <person name="Liang C."/>
            <person name="Lipzen A."/>
            <person name="Lutzoni F."/>
            <person name="Magnuson J."/>
            <person name="Mondo S."/>
            <person name="Nolan M."/>
            <person name="Ohm R."/>
            <person name="Pangilinan J."/>
            <person name="Park H.-J."/>
            <person name="Ramirez L."/>
            <person name="Alfaro M."/>
            <person name="Sun H."/>
            <person name="Tritt A."/>
            <person name="Yoshinaga Y."/>
            <person name="Zwiers L.-H."/>
            <person name="Turgeon B."/>
            <person name="Goodwin S."/>
            <person name="Spatafora J."/>
            <person name="Crous P."/>
            <person name="Grigoriev I."/>
        </authorList>
    </citation>
    <scope>NUCLEOTIDE SEQUENCE</scope>
    <source>
        <strain evidence="2">CBS 123094</strain>
    </source>
</reference>
<dbReference type="AlphaFoldDB" id="A0A6A5W3I8"/>
<dbReference type="InterPro" id="IPR052523">
    <property type="entry name" value="Trichothecene_AcTrans"/>
</dbReference>
<protein>
    <submittedName>
        <fullName evidence="2">Acyl-CoA N-acyltransferase</fullName>
    </submittedName>
</protein>
<dbReference type="InterPro" id="IPR000182">
    <property type="entry name" value="GNAT_dom"/>
</dbReference>
<dbReference type="Gene3D" id="3.40.630.30">
    <property type="match status" value="1"/>
</dbReference>
<name>A0A6A5W3I8_9PLEO</name>
<keyword evidence="3" id="KW-1185">Reference proteome</keyword>
<dbReference type="InterPro" id="IPR016181">
    <property type="entry name" value="Acyl_CoA_acyltransferase"/>
</dbReference>
<sequence length="213" mass="24301">MSYVLHAVELSDIEALVRYCDHPAMQENPLNMTMFPNSSPETKEEEIMWHVSSFRESFHKTPGTSFLKACTNDRTPVGFALWTLDQPCPHIQSDREESKAETVEIPGSLDIHAWRAISQKLTSERRRVLQDLTNVWRLNVLSVSPTHQRQGCGSMLLAWGCEQADRYQRTSFVMASPAAVGFYERFGYEPVGQVVTTRGTFSSMLRQPKRIEC</sequence>
<dbReference type="OrthoDB" id="2115692at2759"/>
<dbReference type="PANTHER" id="PTHR42791">
    <property type="entry name" value="GNAT FAMILY ACETYLTRANSFERASE"/>
    <property type="match status" value="1"/>
</dbReference>
<dbReference type="PANTHER" id="PTHR42791:SF1">
    <property type="entry name" value="N-ACETYLTRANSFERASE DOMAIN-CONTAINING PROTEIN"/>
    <property type="match status" value="1"/>
</dbReference>
<evidence type="ECO:0000313" key="2">
    <source>
        <dbReference type="EMBL" id="KAF1995658.1"/>
    </source>
</evidence>
<dbReference type="Proteomes" id="UP000799779">
    <property type="component" value="Unassembled WGS sequence"/>
</dbReference>
<evidence type="ECO:0000313" key="3">
    <source>
        <dbReference type="Proteomes" id="UP000799779"/>
    </source>
</evidence>
<keyword evidence="2" id="KW-0808">Transferase</keyword>
<dbReference type="GO" id="GO:0016747">
    <property type="term" value="F:acyltransferase activity, transferring groups other than amino-acyl groups"/>
    <property type="evidence" value="ECO:0007669"/>
    <property type="project" value="InterPro"/>
</dbReference>
<dbReference type="Pfam" id="PF13508">
    <property type="entry name" value="Acetyltransf_7"/>
    <property type="match status" value="1"/>
</dbReference>
<dbReference type="CDD" id="cd04301">
    <property type="entry name" value="NAT_SF"/>
    <property type="match status" value="1"/>
</dbReference>
<dbReference type="SUPFAM" id="SSF55729">
    <property type="entry name" value="Acyl-CoA N-acyltransferases (Nat)"/>
    <property type="match status" value="1"/>
</dbReference>
<proteinExistence type="predicted"/>
<evidence type="ECO:0000259" key="1">
    <source>
        <dbReference type="PROSITE" id="PS51186"/>
    </source>
</evidence>
<dbReference type="EMBL" id="ML977635">
    <property type="protein sequence ID" value="KAF1995658.1"/>
    <property type="molecule type" value="Genomic_DNA"/>
</dbReference>
<keyword evidence="2" id="KW-0012">Acyltransferase</keyword>
<organism evidence="2 3">
    <name type="scientific">Amniculicola lignicola CBS 123094</name>
    <dbReference type="NCBI Taxonomy" id="1392246"/>
    <lineage>
        <taxon>Eukaryota</taxon>
        <taxon>Fungi</taxon>
        <taxon>Dikarya</taxon>
        <taxon>Ascomycota</taxon>
        <taxon>Pezizomycotina</taxon>
        <taxon>Dothideomycetes</taxon>
        <taxon>Pleosporomycetidae</taxon>
        <taxon>Pleosporales</taxon>
        <taxon>Amniculicolaceae</taxon>
        <taxon>Amniculicola</taxon>
    </lineage>
</organism>